<comment type="subunit">
    <text evidence="10">Homodimer.</text>
</comment>
<feature type="binding site" evidence="10">
    <location>
        <position position="196"/>
    </location>
    <ligand>
        <name>Zn(2+)</name>
        <dbReference type="ChEBI" id="CHEBI:29105"/>
    </ligand>
</feature>
<evidence type="ECO:0000256" key="7">
    <source>
        <dbReference type="ARBA" id="ARBA00037993"/>
    </source>
</evidence>
<feature type="binding site" evidence="10">
    <location>
        <position position="210"/>
    </location>
    <ligand>
        <name>Zn(2+)</name>
        <dbReference type="ChEBI" id="CHEBI:29105"/>
    </ligand>
</feature>
<organism evidence="11 12">
    <name type="scientific">Syntrophobotulus glycolicus (strain DSM 8271 / FlGlyR)</name>
    <dbReference type="NCBI Taxonomy" id="645991"/>
    <lineage>
        <taxon>Bacteria</taxon>
        <taxon>Bacillati</taxon>
        <taxon>Bacillota</taxon>
        <taxon>Clostridia</taxon>
        <taxon>Eubacteriales</taxon>
        <taxon>Desulfitobacteriaceae</taxon>
        <taxon>Syntrophobotulus</taxon>
    </lineage>
</organism>
<dbReference type="GO" id="GO:0005524">
    <property type="term" value="F:ATP binding"/>
    <property type="evidence" value="ECO:0007669"/>
    <property type="project" value="UniProtKB-UniRule"/>
</dbReference>
<dbReference type="KEGG" id="sgy:Sgly_3110"/>
<keyword evidence="4 10" id="KW-0547">Nucleotide-binding</keyword>
<evidence type="ECO:0000313" key="12">
    <source>
        <dbReference type="Proteomes" id="UP000007488"/>
    </source>
</evidence>
<dbReference type="Gene3D" id="3.40.50.620">
    <property type="entry name" value="HUPs"/>
    <property type="match status" value="1"/>
</dbReference>
<dbReference type="HAMAP" id="MF_01633">
    <property type="entry name" value="QueC"/>
    <property type="match status" value="1"/>
</dbReference>
<dbReference type="HOGENOM" id="CLU_081854_1_0_9"/>
<dbReference type="PIRSF" id="PIRSF006293">
    <property type="entry name" value="ExsB"/>
    <property type="match status" value="1"/>
</dbReference>
<dbReference type="EC" id="6.3.4.20" evidence="8 10"/>
<dbReference type="eggNOG" id="COG0603">
    <property type="taxonomic scope" value="Bacteria"/>
</dbReference>
<proteinExistence type="inferred from homology"/>
<keyword evidence="5 10" id="KW-0862">Zinc</keyword>
<dbReference type="EMBL" id="CP002547">
    <property type="protein sequence ID" value="ADY57377.1"/>
    <property type="molecule type" value="Genomic_DNA"/>
</dbReference>
<dbReference type="InterPro" id="IPR014729">
    <property type="entry name" value="Rossmann-like_a/b/a_fold"/>
</dbReference>
<gene>
    <name evidence="10" type="primary">queC</name>
    <name evidence="11" type="ordered locus">Sgly_3110</name>
</gene>
<dbReference type="AlphaFoldDB" id="F0T106"/>
<dbReference type="PANTHER" id="PTHR42914:SF1">
    <property type="entry name" value="7-CYANO-7-DEAZAGUANINE SYNTHASE"/>
    <property type="match status" value="1"/>
</dbReference>
<dbReference type="CDD" id="cd01995">
    <property type="entry name" value="QueC-like"/>
    <property type="match status" value="1"/>
</dbReference>
<dbReference type="UniPathway" id="UPA00391"/>
<evidence type="ECO:0000256" key="3">
    <source>
        <dbReference type="ARBA" id="ARBA00022723"/>
    </source>
</evidence>
<evidence type="ECO:0000256" key="2">
    <source>
        <dbReference type="ARBA" id="ARBA00022598"/>
    </source>
</evidence>
<evidence type="ECO:0000256" key="8">
    <source>
        <dbReference type="ARBA" id="ARBA00039149"/>
    </source>
</evidence>
<evidence type="ECO:0000256" key="4">
    <source>
        <dbReference type="ARBA" id="ARBA00022741"/>
    </source>
</evidence>
<keyword evidence="12" id="KW-1185">Reference proteome</keyword>
<dbReference type="Proteomes" id="UP000007488">
    <property type="component" value="Chromosome"/>
</dbReference>
<reference evidence="11 12" key="1">
    <citation type="journal article" date="2011" name="Stand. Genomic Sci.">
        <title>Complete genome sequence of Syntrophobotulus glycolicus type strain (FlGlyR).</title>
        <authorList>
            <person name="Han C."/>
            <person name="Mwirichia R."/>
            <person name="Chertkov O."/>
            <person name="Held B."/>
            <person name="Lapidus A."/>
            <person name="Nolan M."/>
            <person name="Lucas S."/>
            <person name="Hammon N."/>
            <person name="Deshpande S."/>
            <person name="Cheng J.F."/>
            <person name="Tapia R."/>
            <person name="Goodwin L."/>
            <person name="Pitluck S."/>
            <person name="Huntemann M."/>
            <person name="Liolios K."/>
            <person name="Ivanova N."/>
            <person name="Pagani I."/>
            <person name="Mavromatis K."/>
            <person name="Ovchinikova G."/>
            <person name="Pati A."/>
            <person name="Chen A."/>
            <person name="Palaniappan K."/>
            <person name="Land M."/>
            <person name="Hauser L."/>
            <person name="Brambilla E.M."/>
            <person name="Rohde M."/>
            <person name="Spring S."/>
            <person name="Sikorski J."/>
            <person name="Goker M."/>
            <person name="Woyke T."/>
            <person name="Bristow J."/>
            <person name="Eisen J.A."/>
            <person name="Markowitz V."/>
            <person name="Hugenholtz P."/>
            <person name="Kyrpides N.C."/>
            <person name="Klenk H.P."/>
            <person name="Detter J.C."/>
        </authorList>
    </citation>
    <scope>NUCLEOTIDE SEQUENCE [LARGE SCALE GENOMIC DNA]</scope>
    <source>
        <strain evidence="12">DSM 8271 / FlGlyR</strain>
    </source>
</reference>
<dbReference type="RefSeq" id="WP_013626149.1">
    <property type="nucleotide sequence ID" value="NC_015172.1"/>
</dbReference>
<evidence type="ECO:0000256" key="5">
    <source>
        <dbReference type="ARBA" id="ARBA00022833"/>
    </source>
</evidence>
<dbReference type="InterPro" id="IPR018317">
    <property type="entry name" value="QueC"/>
</dbReference>
<evidence type="ECO:0000256" key="9">
    <source>
        <dbReference type="ARBA" id="ARBA00047890"/>
    </source>
</evidence>
<feature type="binding site" evidence="10">
    <location>
        <position position="204"/>
    </location>
    <ligand>
        <name>Zn(2+)</name>
        <dbReference type="ChEBI" id="CHEBI:29105"/>
    </ligand>
</feature>
<comment type="cofactor">
    <cofactor evidence="10">
        <name>Zn(2+)</name>
        <dbReference type="ChEBI" id="CHEBI:29105"/>
    </cofactor>
    <text evidence="10">Binds 1 zinc ion per subunit.</text>
</comment>
<protein>
    <recommendedName>
        <fullName evidence="8 10">7-cyano-7-deazaguanine synthase</fullName>
        <ecNumber evidence="8 10">6.3.4.20</ecNumber>
    </recommendedName>
    <alternativeName>
        <fullName evidence="10">7-cyano-7-carbaguanine synthase</fullName>
    </alternativeName>
    <alternativeName>
        <fullName evidence="10">PreQ(0) synthase</fullName>
    </alternativeName>
    <alternativeName>
        <fullName evidence="10">Queuosine biosynthesis protein QueC</fullName>
    </alternativeName>
</protein>
<dbReference type="STRING" id="645991.Sgly_3110"/>
<reference evidence="12" key="2">
    <citation type="submission" date="2011-02" db="EMBL/GenBank/DDBJ databases">
        <title>The complete genome of Syntrophobotulus glycolicus DSM 8271.</title>
        <authorList>
            <person name="Lucas S."/>
            <person name="Copeland A."/>
            <person name="Lapidus A."/>
            <person name="Bruce D."/>
            <person name="Goodwin L."/>
            <person name="Pitluck S."/>
            <person name="Kyrpides N."/>
            <person name="Mavromatis K."/>
            <person name="Pagani I."/>
            <person name="Ivanova N."/>
            <person name="Mikhailova N."/>
            <person name="Chertkov O."/>
            <person name="Held B."/>
            <person name="Detter J.C."/>
            <person name="Tapia R."/>
            <person name="Han C."/>
            <person name="Land M."/>
            <person name="Hauser L."/>
            <person name="Markowitz V."/>
            <person name="Cheng J.-F."/>
            <person name="Hugenholtz P."/>
            <person name="Woyke T."/>
            <person name="Wu D."/>
            <person name="Spring S."/>
            <person name="Schroeder M."/>
            <person name="Brambilla E."/>
            <person name="Klenk H.-P."/>
            <person name="Eisen J.A."/>
        </authorList>
    </citation>
    <scope>NUCLEOTIDE SEQUENCE [LARGE SCALE GENOMIC DNA]</scope>
    <source>
        <strain evidence="12">DSM 8271 / FlGlyR</strain>
    </source>
</reference>
<accession>F0T106</accession>
<sequence length="231" mass="25545">MEKKRKAVVLLSGGLDSTICAVLACREFGAENVIALTLFYGQKHAREIKSAEAVCEHLGIPEHYTESLPDIFRGAGSTLVDPDKPNPEMTYEELSQAYGISPTYVPFRNANFLSVATTVALVKEADTIFYGAHAEDARNWAYPDCTPEFNGSMASAIYIGSYLKVRLVTPLQWLTKKDIVALGITVNAPFELTWSCYNGQEKACGVCSTCVGRLQAFQENNIRDPIEYEQR</sequence>
<evidence type="ECO:0000256" key="1">
    <source>
        <dbReference type="ARBA" id="ARBA00005061"/>
    </source>
</evidence>
<keyword evidence="3 10" id="KW-0479">Metal-binding</keyword>
<evidence type="ECO:0000313" key="11">
    <source>
        <dbReference type="EMBL" id="ADY57377.1"/>
    </source>
</evidence>
<evidence type="ECO:0000256" key="10">
    <source>
        <dbReference type="HAMAP-Rule" id="MF_01633"/>
    </source>
</evidence>
<keyword evidence="6 10" id="KW-0067">ATP-binding</keyword>
<dbReference type="OrthoDB" id="9789567at2"/>
<comment type="catalytic activity">
    <reaction evidence="9 10">
        <text>7-carboxy-7-carbaguanine + NH4(+) + 2 ATP = 7-cyano-7-carbaguanine + 2 AMP + 2 diphosphate + 2 H(+)</text>
        <dbReference type="Rhea" id="RHEA:27982"/>
        <dbReference type="ChEBI" id="CHEBI:15378"/>
        <dbReference type="ChEBI" id="CHEBI:28938"/>
        <dbReference type="ChEBI" id="CHEBI:30616"/>
        <dbReference type="ChEBI" id="CHEBI:33019"/>
        <dbReference type="ChEBI" id="CHEBI:45075"/>
        <dbReference type="ChEBI" id="CHEBI:61036"/>
        <dbReference type="ChEBI" id="CHEBI:456215"/>
        <dbReference type="EC" id="6.3.4.20"/>
    </reaction>
</comment>
<dbReference type="PANTHER" id="PTHR42914">
    <property type="entry name" value="7-CYANO-7-DEAZAGUANINE SYNTHASE"/>
    <property type="match status" value="1"/>
</dbReference>
<dbReference type="Pfam" id="PF06508">
    <property type="entry name" value="QueC"/>
    <property type="match status" value="1"/>
</dbReference>
<dbReference type="SUPFAM" id="SSF52402">
    <property type="entry name" value="Adenine nucleotide alpha hydrolases-like"/>
    <property type="match status" value="1"/>
</dbReference>
<comment type="pathway">
    <text evidence="1 10">Purine metabolism; 7-cyano-7-deazaguanine biosynthesis.</text>
</comment>
<feature type="binding site" evidence="10">
    <location>
        <position position="207"/>
    </location>
    <ligand>
        <name>Zn(2+)</name>
        <dbReference type="ChEBI" id="CHEBI:29105"/>
    </ligand>
</feature>
<dbReference type="GO" id="GO:0008270">
    <property type="term" value="F:zinc ion binding"/>
    <property type="evidence" value="ECO:0007669"/>
    <property type="project" value="UniProtKB-UniRule"/>
</dbReference>
<dbReference type="NCBIfam" id="TIGR00364">
    <property type="entry name" value="7-cyano-7-deazaguanine synthase QueC"/>
    <property type="match status" value="1"/>
</dbReference>
<feature type="binding site" evidence="10">
    <location>
        <begin position="11"/>
        <end position="21"/>
    </location>
    <ligand>
        <name>ATP</name>
        <dbReference type="ChEBI" id="CHEBI:30616"/>
    </ligand>
</feature>
<keyword evidence="10" id="KW-0671">Queuosine biosynthesis</keyword>
<comment type="function">
    <text evidence="10">Catalyzes the ATP-dependent conversion of 7-carboxy-7-deazaguanine (CDG) to 7-cyano-7-deazaguanine (preQ(0)).</text>
</comment>
<dbReference type="GO" id="GO:0008616">
    <property type="term" value="P:tRNA queuosine(34) biosynthetic process"/>
    <property type="evidence" value="ECO:0007669"/>
    <property type="project" value="UniProtKB-UniRule"/>
</dbReference>
<name>F0T106_SYNGF</name>
<dbReference type="GO" id="GO:0016879">
    <property type="term" value="F:ligase activity, forming carbon-nitrogen bonds"/>
    <property type="evidence" value="ECO:0007669"/>
    <property type="project" value="UniProtKB-UniRule"/>
</dbReference>
<evidence type="ECO:0000256" key="6">
    <source>
        <dbReference type="ARBA" id="ARBA00022840"/>
    </source>
</evidence>
<keyword evidence="2 10" id="KW-0436">Ligase</keyword>
<comment type="similarity">
    <text evidence="7 10">Belongs to the QueC family.</text>
</comment>